<reference evidence="1 2" key="1">
    <citation type="submission" date="2019-11" db="EMBL/GenBank/DDBJ databases">
        <title>Whole genome sequence of Haloferax sp. MBLA0077.</title>
        <authorList>
            <person name="Seo M.-J."/>
            <person name="Cho E.-S."/>
        </authorList>
    </citation>
    <scope>NUCLEOTIDE SEQUENCE [LARGE SCALE GENOMIC DNA]</scope>
    <source>
        <strain evidence="1 2">MBLA0077</strain>
    </source>
</reference>
<protein>
    <submittedName>
        <fullName evidence="1">Uncharacterized protein</fullName>
    </submittedName>
</protein>
<dbReference type="Proteomes" id="UP000474628">
    <property type="component" value="Unassembled WGS sequence"/>
</dbReference>
<sequence>MDVIVETVHGRQREIEDAVSVEESGIRDDVTEEQVIRVTLEDGLIRDFEQGGIVSAKL</sequence>
<accession>A0A6G1Z0M1</accession>
<comment type="caution">
    <text evidence="1">The sequence shown here is derived from an EMBL/GenBank/DDBJ whole genome shotgun (WGS) entry which is preliminary data.</text>
</comment>
<evidence type="ECO:0000313" key="2">
    <source>
        <dbReference type="Proteomes" id="UP000474628"/>
    </source>
</evidence>
<name>A0A6G1Z0M1_9EURY</name>
<evidence type="ECO:0000313" key="1">
    <source>
        <dbReference type="EMBL" id="MRW80090.1"/>
    </source>
</evidence>
<proteinExistence type="predicted"/>
<keyword evidence="2" id="KW-1185">Reference proteome</keyword>
<dbReference type="AlphaFoldDB" id="A0A6G1Z0M1"/>
<dbReference type="EMBL" id="WKJP01000001">
    <property type="protein sequence ID" value="MRW80090.1"/>
    <property type="molecule type" value="Genomic_DNA"/>
</dbReference>
<organism evidence="1 2">
    <name type="scientific">Haloferax marinisediminis</name>
    <dbReference type="NCBI Taxonomy" id="2666142"/>
    <lineage>
        <taxon>Archaea</taxon>
        <taxon>Methanobacteriati</taxon>
        <taxon>Methanobacteriota</taxon>
        <taxon>Stenosarchaea group</taxon>
        <taxon>Halobacteria</taxon>
        <taxon>Halobacteriales</taxon>
        <taxon>Haloferacaceae</taxon>
        <taxon>Haloferax</taxon>
    </lineage>
</organism>
<dbReference type="RefSeq" id="WP_154269703.1">
    <property type="nucleotide sequence ID" value="NZ_WKJP01000001.1"/>
</dbReference>
<gene>
    <name evidence="1" type="ORF">GJR98_05095</name>
</gene>